<dbReference type="Pfam" id="PF06469">
    <property type="entry name" value="DUF1088"/>
    <property type="match status" value="1"/>
</dbReference>
<dbReference type="InterPro" id="IPR010508">
    <property type="entry name" value="NBEA-like_DUF1088"/>
</dbReference>
<feature type="region of interest" description="Disordered" evidence="1">
    <location>
        <begin position="1"/>
        <end position="80"/>
    </location>
</feature>
<feature type="compositionally biased region" description="Acidic residues" evidence="1">
    <location>
        <begin position="69"/>
        <end position="80"/>
    </location>
</feature>
<reference evidence="4" key="1">
    <citation type="submission" date="2022-11" db="UniProtKB">
        <authorList>
            <consortium name="WormBaseParasite"/>
        </authorList>
    </citation>
    <scope>IDENTIFICATION</scope>
</reference>
<feature type="compositionally biased region" description="Polar residues" evidence="1">
    <location>
        <begin position="39"/>
        <end position="53"/>
    </location>
</feature>
<evidence type="ECO:0000313" key="4">
    <source>
        <dbReference type="WBParaSite" id="Minc3s04959g37329"/>
    </source>
</evidence>
<accession>A0A914NCR6</accession>
<evidence type="ECO:0000256" key="1">
    <source>
        <dbReference type="SAM" id="MobiDB-lite"/>
    </source>
</evidence>
<organism evidence="3 4">
    <name type="scientific">Meloidogyne incognita</name>
    <name type="common">Southern root-knot nematode worm</name>
    <name type="synonym">Oxyuris incognita</name>
    <dbReference type="NCBI Taxonomy" id="6306"/>
    <lineage>
        <taxon>Eukaryota</taxon>
        <taxon>Metazoa</taxon>
        <taxon>Ecdysozoa</taxon>
        <taxon>Nematoda</taxon>
        <taxon>Chromadorea</taxon>
        <taxon>Rhabditida</taxon>
        <taxon>Tylenchina</taxon>
        <taxon>Tylenchomorpha</taxon>
        <taxon>Tylenchoidea</taxon>
        <taxon>Meloidogynidae</taxon>
        <taxon>Meloidogyninae</taxon>
        <taxon>Meloidogyne</taxon>
        <taxon>Meloidogyne incognita group</taxon>
    </lineage>
</organism>
<evidence type="ECO:0000259" key="2">
    <source>
        <dbReference type="Pfam" id="PF06469"/>
    </source>
</evidence>
<feature type="compositionally biased region" description="Low complexity" evidence="1">
    <location>
        <begin position="15"/>
        <end position="37"/>
    </location>
</feature>
<dbReference type="AlphaFoldDB" id="A0A914NCR6"/>
<feature type="region of interest" description="Disordered" evidence="1">
    <location>
        <begin position="346"/>
        <end position="373"/>
    </location>
</feature>
<dbReference type="WBParaSite" id="Minc3s04959g37329">
    <property type="protein sequence ID" value="Minc3s04959g37329"/>
    <property type="gene ID" value="Minc3s04959g37329"/>
</dbReference>
<proteinExistence type="predicted"/>
<feature type="region of interest" description="Disordered" evidence="1">
    <location>
        <begin position="110"/>
        <end position="137"/>
    </location>
</feature>
<evidence type="ECO:0000313" key="3">
    <source>
        <dbReference type="Proteomes" id="UP000887563"/>
    </source>
</evidence>
<sequence>MVSRYRDILEPPPQQQQQSNSVGVVNSANNLKNNLVNDGKQSVTKESVKLNSISEEDKNEEENHFTNENEGEKEDDLEEENVDEINSNKLYEEGNEKANNEIVKQISSIQLNENSNETNNNKDENSDANKYEPHHLTSLNRPDFVLSSNENSIERRRYLTDKLQKSIEPVIPLFREILCDFRSFLQKTLLGTHGQEIMNDVRVMHTLKNGSVIEIVMLLCSQEWQTSLQKHSGLAFIELVNEGRLMAHATRDHILRVANEADFILNRLRAEDVSKHAQFESEVNDQLQHRKTEEQLSNQLIISARHCKYINKPNRCLVFRFAEKYAKNLKKLDVWEDDSRMRRRFVHNPYGQRHSISSSSEKRTTKKFGRRTK</sequence>
<dbReference type="Proteomes" id="UP000887563">
    <property type="component" value="Unplaced"/>
</dbReference>
<feature type="domain" description="DUF1088" evidence="2">
    <location>
        <begin position="242"/>
        <end position="358"/>
    </location>
</feature>
<keyword evidence="3" id="KW-1185">Reference proteome</keyword>
<protein>
    <submittedName>
        <fullName evidence="4">DUF1088 domain-containing protein</fullName>
    </submittedName>
</protein>
<feature type="compositionally biased region" description="Basic residues" evidence="1">
    <location>
        <begin position="364"/>
        <end position="373"/>
    </location>
</feature>
<name>A0A914NCR6_MELIC</name>
<feature type="compositionally biased region" description="Basic and acidic residues" evidence="1">
    <location>
        <begin position="120"/>
        <end position="135"/>
    </location>
</feature>